<dbReference type="RefSeq" id="WP_339097638.1">
    <property type="nucleotide sequence ID" value="NZ_CP149783.1"/>
</dbReference>
<dbReference type="GO" id="GO:0003700">
    <property type="term" value="F:DNA-binding transcription factor activity"/>
    <property type="evidence" value="ECO:0007669"/>
    <property type="project" value="InterPro"/>
</dbReference>
<evidence type="ECO:0000313" key="5">
    <source>
        <dbReference type="EMBL" id="WYF46184.1"/>
    </source>
</evidence>
<reference evidence="5" key="1">
    <citation type="submission" date="2024-03" db="EMBL/GenBank/DDBJ databases">
        <title>Deinococcus weizhi sp. nov., isolated from human skin.</title>
        <authorList>
            <person name="Wei Z."/>
            <person name="Tian F."/>
            <person name="Yang C."/>
            <person name="Xin L.T."/>
            <person name="Wen Z.J."/>
            <person name="Lan K.C."/>
            <person name="Yu L."/>
            <person name="Zhe W."/>
            <person name="Dan F.D."/>
            <person name="Jun W."/>
            <person name="Rui Z."/>
            <person name="Yong X.J."/>
            <person name="Ting Y."/>
            <person name="Wei X."/>
            <person name="Xu Z.G."/>
            <person name="Xin Z."/>
            <person name="Dong F.G."/>
            <person name="Ni X.M."/>
            <person name="Zheng M.G."/>
            <person name="Chun Y."/>
            <person name="Qian W.X."/>
        </authorList>
    </citation>
    <scope>NUCLEOTIDE SEQUENCE</scope>
    <source>
        <strain evidence="5">VB142</strain>
    </source>
</reference>
<evidence type="ECO:0000256" key="3">
    <source>
        <dbReference type="ARBA" id="ARBA00023163"/>
    </source>
</evidence>
<dbReference type="SUPFAM" id="SSF46785">
    <property type="entry name" value="Winged helix' DNA-binding domain"/>
    <property type="match status" value="1"/>
</dbReference>
<keyword evidence="2" id="KW-0805">Transcription regulation</keyword>
<dbReference type="SMART" id="SM01134">
    <property type="entry name" value="DeoRC"/>
    <property type="match status" value="1"/>
</dbReference>
<evidence type="ECO:0000256" key="1">
    <source>
        <dbReference type="ARBA" id="ARBA00022491"/>
    </source>
</evidence>
<evidence type="ECO:0000256" key="2">
    <source>
        <dbReference type="ARBA" id="ARBA00023015"/>
    </source>
</evidence>
<keyword evidence="1" id="KW-0678">Repressor</keyword>
<keyword evidence="3" id="KW-0804">Transcription</keyword>
<name>A0AAU6Q6M5_9DEIO</name>
<dbReference type="AlphaFoldDB" id="A0AAU6Q6M5"/>
<sequence length="261" mass="27449">MTSLLAEERLTRILQLLAERGPLRTTALTGALGVSSATTRRDLDTLAARGLIRKVHGGAALAEAPAPPNQDQFYRDREQINRAGKAQLARAALPLMTPGQTVYLDAGTTALALALALRDAPTLLRTLRIVTHGLDVAYALNGECALYMVGGEVYGSTYSVTGPDALATVTRYGYDVFFVGCTSIHPLQGLTNSNGTEAQQKAAIMGRAHQTVLLADQSKWGLPGFASFAALGDVRAWVTDAAAPDARAAFEAAGVQVVSAQ</sequence>
<organism evidence="5">
    <name type="scientific">Deinococcus sp. VB142</name>
    <dbReference type="NCBI Taxonomy" id="3112952"/>
    <lineage>
        <taxon>Bacteria</taxon>
        <taxon>Thermotogati</taxon>
        <taxon>Deinococcota</taxon>
        <taxon>Deinococci</taxon>
        <taxon>Deinococcales</taxon>
        <taxon>Deinococcaceae</taxon>
        <taxon>Deinococcus</taxon>
    </lineage>
</organism>
<dbReference type="InterPro" id="IPR001034">
    <property type="entry name" value="DeoR_HTH"/>
</dbReference>
<dbReference type="Gene3D" id="1.10.10.10">
    <property type="entry name" value="Winged helix-like DNA-binding domain superfamily/Winged helix DNA-binding domain"/>
    <property type="match status" value="1"/>
</dbReference>
<accession>A0AAU6Q6M5</accession>
<proteinExistence type="predicted"/>
<dbReference type="PROSITE" id="PS51000">
    <property type="entry name" value="HTH_DEOR_2"/>
    <property type="match status" value="1"/>
</dbReference>
<dbReference type="PANTHER" id="PTHR30363">
    <property type="entry name" value="HTH-TYPE TRANSCRIPTIONAL REGULATOR SRLR-RELATED"/>
    <property type="match status" value="1"/>
</dbReference>
<dbReference type="InterPro" id="IPR037171">
    <property type="entry name" value="NagB/RpiA_transferase-like"/>
</dbReference>
<dbReference type="InterPro" id="IPR014036">
    <property type="entry name" value="DeoR-like_C"/>
</dbReference>
<dbReference type="InterPro" id="IPR036388">
    <property type="entry name" value="WH-like_DNA-bd_sf"/>
</dbReference>
<evidence type="ECO:0000259" key="4">
    <source>
        <dbReference type="PROSITE" id="PS51000"/>
    </source>
</evidence>
<dbReference type="Pfam" id="PF08220">
    <property type="entry name" value="HTH_DeoR"/>
    <property type="match status" value="1"/>
</dbReference>
<dbReference type="PRINTS" id="PR00037">
    <property type="entry name" value="HTHLACR"/>
</dbReference>
<feature type="domain" description="HTH deoR-type" evidence="4">
    <location>
        <begin position="6"/>
        <end position="61"/>
    </location>
</feature>
<dbReference type="GO" id="GO:0003677">
    <property type="term" value="F:DNA binding"/>
    <property type="evidence" value="ECO:0007669"/>
    <property type="project" value="UniProtKB-KW"/>
</dbReference>
<dbReference type="Pfam" id="PF00455">
    <property type="entry name" value="DeoRC"/>
    <property type="match status" value="1"/>
</dbReference>
<dbReference type="SMART" id="SM00420">
    <property type="entry name" value="HTH_DEOR"/>
    <property type="match status" value="1"/>
</dbReference>
<dbReference type="EMBL" id="CP149783">
    <property type="protein sequence ID" value="WYF46184.1"/>
    <property type="molecule type" value="Genomic_DNA"/>
</dbReference>
<dbReference type="Gene3D" id="3.40.50.1360">
    <property type="match status" value="1"/>
</dbReference>
<dbReference type="InterPro" id="IPR050313">
    <property type="entry name" value="Carb_Metab_HTH_regulators"/>
</dbReference>
<gene>
    <name evidence="5" type="ORF">WDJ50_17350</name>
</gene>
<dbReference type="InterPro" id="IPR036390">
    <property type="entry name" value="WH_DNA-bd_sf"/>
</dbReference>
<dbReference type="SUPFAM" id="SSF100950">
    <property type="entry name" value="NagB/RpiA/CoA transferase-like"/>
    <property type="match status" value="1"/>
</dbReference>
<keyword evidence="5" id="KW-0238">DNA-binding</keyword>
<dbReference type="PANTHER" id="PTHR30363:SF4">
    <property type="entry name" value="GLYCEROL-3-PHOSPHATE REGULON REPRESSOR"/>
    <property type="match status" value="1"/>
</dbReference>
<protein>
    <submittedName>
        <fullName evidence="5">DeoR/GlpR family DNA-binding transcription regulator</fullName>
    </submittedName>
</protein>